<evidence type="ECO:0000256" key="1">
    <source>
        <dbReference type="SAM" id="Coils"/>
    </source>
</evidence>
<keyword evidence="1" id="KW-0175">Coiled coil</keyword>
<gene>
    <name evidence="2" type="ORF">F8M41_012856</name>
</gene>
<sequence length="563" mass="65310">MIAESFILDNKSNEESPTPISIPTDLKSRLEVINKKIDEKKNEKPNILTRQIRAIDEELNEPLENLDDLQKKISEIKERLKTRIEESEIERLSSDLKQTLKRKKEVLSQQSTKSDPKMEKSLKIVKKINNILIVSEAGVDIYNKYRNDQSNLNAIAKSISNTETKMNELRQYEDNIYQSIIPMIKKIWSDINKADGAGKSHAALDISKWMVQNSIRNLKSHLQQVVKGYEVQEDLIRCMEKLDESITTSINLYDRIQNYQDQERLAQYISNIRSPNADLKNIKNNALREAIASLKEIIQYNIVLGQYNNAMQAFKQWVFPFAPFYQEDCQLPKSPLLPNNTLQTIKEDVIKQIKNISSRVKEYYTSIEKYDVVVKEGEFYNSKSMNPFMIWANKTYQKEIANLFEGKVVTLKADIRKSDSEKSAIKFNKIDIFFRTDPILQTELEKKLASFEVILTHLGNSYYRWNNQHIVIVGRERVISYHYEKRENGEPVSSNLVYQKIAKGDLMLSPYTMWNIHLKAINGKGSNYGTLQNYKGKVDLELVGHGKWIDESKPLSELSTFNV</sequence>
<dbReference type="OrthoDB" id="2386367at2759"/>
<organism evidence="2 3">
    <name type="scientific">Gigaspora margarita</name>
    <dbReference type="NCBI Taxonomy" id="4874"/>
    <lineage>
        <taxon>Eukaryota</taxon>
        <taxon>Fungi</taxon>
        <taxon>Fungi incertae sedis</taxon>
        <taxon>Mucoromycota</taxon>
        <taxon>Glomeromycotina</taxon>
        <taxon>Glomeromycetes</taxon>
        <taxon>Diversisporales</taxon>
        <taxon>Gigasporaceae</taxon>
        <taxon>Gigaspora</taxon>
    </lineage>
</organism>
<keyword evidence="3" id="KW-1185">Reference proteome</keyword>
<dbReference type="AlphaFoldDB" id="A0A8H4EPM1"/>
<evidence type="ECO:0000313" key="3">
    <source>
        <dbReference type="Proteomes" id="UP000439903"/>
    </source>
</evidence>
<name>A0A8H4EPM1_GIGMA</name>
<comment type="caution">
    <text evidence="2">The sequence shown here is derived from an EMBL/GenBank/DDBJ whole genome shotgun (WGS) entry which is preliminary data.</text>
</comment>
<keyword evidence="2" id="KW-0675">Receptor</keyword>
<protein>
    <submittedName>
        <fullName evidence="2">Macrophage receptor MARCO</fullName>
    </submittedName>
</protein>
<evidence type="ECO:0000313" key="2">
    <source>
        <dbReference type="EMBL" id="KAF0529167.1"/>
    </source>
</evidence>
<feature type="coiled-coil region" evidence="1">
    <location>
        <begin position="59"/>
        <end position="109"/>
    </location>
</feature>
<accession>A0A8H4EPM1</accession>
<reference evidence="2 3" key="1">
    <citation type="journal article" date="2019" name="Environ. Microbiol.">
        <title>At the nexus of three kingdoms: the genome of the mycorrhizal fungus Gigaspora margarita provides insights into plant, endobacterial and fungal interactions.</title>
        <authorList>
            <person name="Venice F."/>
            <person name="Ghignone S."/>
            <person name="Salvioli di Fossalunga A."/>
            <person name="Amselem J."/>
            <person name="Novero M."/>
            <person name="Xianan X."/>
            <person name="Sedzielewska Toro K."/>
            <person name="Morin E."/>
            <person name="Lipzen A."/>
            <person name="Grigoriev I.V."/>
            <person name="Henrissat B."/>
            <person name="Martin F.M."/>
            <person name="Bonfante P."/>
        </authorList>
    </citation>
    <scope>NUCLEOTIDE SEQUENCE [LARGE SCALE GENOMIC DNA]</scope>
    <source>
        <strain evidence="2 3">BEG34</strain>
    </source>
</reference>
<dbReference type="EMBL" id="WTPW01000262">
    <property type="protein sequence ID" value="KAF0529167.1"/>
    <property type="molecule type" value="Genomic_DNA"/>
</dbReference>
<dbReference type="Proteomes" id="UP000439903">
    <property type="component" value="Unassembled WGS sequence"/>
</dbReference>
<proteinExistence type="predicted"/>